<evidence type="ECO:0000313" key="9">
    <source>
        <dbReference type="Proteomes" id="UP000663505"/>
    </source>
</evidence>
<dbReference type="GO" id="GO:0046872">
    <property type="term" value="F:metal ion binding"/>
    <property type="evidence" value="ECO:0007669"/>
    <property type="project" value="UniProtKB-KW"/>
</dbReference>
<reference evidence="8 9" key="1">
    <citation type="submission" date="2021-02" db="EMBL/GenBank/DDBJ databases">
        <title>Alicyclobacillus curvatus sp. nov. and Alicyclobacillus mengziensis sp. nov., two acidophilic bacteria isolated from acid mine drainage.</title>
        <authorList>
            <person name="Huang Y."/>
        </authorList>
    </citation>
    <scope>NUCLEOTIDE SEQUENCE [LARGE SCALE GENOMIC DNA]</scope>
    <source>
        <strain evidence="8 9">S30H14</strain>
    </source>
</reference>
<dbReference type="Gene3D" id="3.40.50.450">
    <property type="match status" value="1"/>
</dbReference>
<dbReference type="InterPro" id="IPR000023">
    <property type="entry name" value="Phosphofructokinase_dom"/>
</dbReference>
<dbReference type="Pfam" id="PF00365">
    <property type="entry name" value="PFK"/>
    <property type="match status" value="1"/>
</dbReference>
<keyword evidence="4" id="KW-0418">Kinase</keyword>
<dbReference type="AlphaFoldDB" id="A0A9X7W287"/>
<sequence length="453" mass="48438">MKVAIGQFGAPTTVFNSSLYGVLEGLQDKAEVYGVIGGVSGLVSGQMALLKDISQLSWLLETPSAALGAGRYSKNQEVVEETVRQLIKAGIDAFILLGGNGTMGLGAAVSKAARELRYPLNVVGVPKTIDNDIVGIDHAPGFPSAARFVLQAVRDLQIDLEAMVGFEQVRVVEVMGRRCGWLAAASALLPHIGSPGTAVETPAVGERVDGNKADGNKVSWKTVGTHDVSPPPIICMPEQPLDLAALLKKIESRVVDHQNALVVVSEGVLDVHGEPVVQAGQPGSGTAGRNSSSVMLGGIGSVIAAHVREELGFGARYENLGLLQRCWNDCSLASDRRRARQLGQMGARVVLDGQGGVMVGLVRDQVDKDEVADGLEGTLKDGWRDGLSETMVPLDALAGQERRMTEAELRLDVDFVRWLGPLVEMEKMTRYPRLRPRRQSLVSRMVPADETEE</sequence>
<comment type="cofactor">
    <cofactor evidence="1">
        <name>Mg(2+)</name>
        <dbReference type="ChEBI" id="CHEBI:18420"/>
    </cofactor>
</comment>
<evidence type="ECO:0000313" key="8">
    <source>
        <dbReference type="EMBL" id="QSO49299.1"/>
    </source>
</evidence>
<dbReference type="GO" id="GO:0006002">
    <property type="term" value="P:fructose 6-phosphate metabolic process"/>
    <property type="evidence" value="ECO:0007669"/>
    <property type="project" value="InterPro"/>
</dbReference>
<accession>A0A9X7W287</accession>
<dbReference type="RefSeq" id="WP_206658612.1">
    <property type="nucleotide sequence ID" value="NZ_CP071182.1"/>
</dbReference>
<dbReference type="Gene3D" id="3.40.50.460">
    <property type="entry name" value="Phosphofructokinase domain"/>
    <property type="match status" value="2"/>
</dbReference>
<protein>
    <submittedName>
        <fullName evidence="8">6-phosphofructokinase</fullName>
    </submittedName>
</protein>
<dbReference type="PANTHER" id="PTHR45770">
    <property type="entry name" value="ATP-DEPENDENT 6-PHOSPHOFRUCTOKINASE 1"/>
    <property type="match status" value="1"/>
</dbReference>
<dbReference type="EMBL" id="CP071182">
    <property type="protein sequence ID" value="QSO49299.1"/>
    <property type="molecule type" value="Genomic_DNA"/>
</dbReference>
<evidence type="ECO:0000256" key="1">
    <source>
        <dbReference type="ARBA" id="ARBA00001946"/>
    </source>
</evidence>
<organism evidence="8 9">
    <name type="scientific">Alicyclobacillus mengziensis</name>
    <dbReference type="NCBI Taxonomy" id="2931921"/>
    <lineage>
        <taxon>Bacteria</taxon>
        <taxon>Bacillati</taxon>
        <taxon>Bacillota</taxon>
        <taxon>Bacilli</taxon>
        <taxon>Bacillales</taxon>
        <taxon>Alicyclobacillaceae</taxon>
        <taxon>Alicyclobacillus</taxon>
    </lineage>
</organism>
<proteinExistence type="inferred from homology"/>
<feature type="domain" description="Phosphofructokinase" evidence="7">
    <location>
        <begin position="2"/>
        <end position="188"/>
    </location>
</feature>
<dbReference type="GO" id="GO:0003872">
    <property type="term" value="F:6-phosphofructokinase activity"/>
    <property type="evidence" value="ECO:0007669"/>
    <property type="project" value="InterPro"/>
</dbReference>
<evidence type="ECO:0000256" key="3">
    <source>
        <dbReference type="ARBA" id="ARBA00022723"/>
    </source>
</evidence>
<evidence type="ECO:0000259" key="7">
    <source>
        <dbReference type="Pfam" id="PF00365"/>
    </source>
</evidence>
<dbReference type="KEGG" id="afx:JZ786_10465"/>
<dbReference type="SUPFAM" id="SSF53784">
    <property type="entry name" value="Phosphofructokinase"/>
    <property type="match status" value="1"/>
</dbReference>
<keyword evidence="5" id="KW-0460">Magnesium</keyword>
<evidence type="ECO:0000256" key="2">
    <source>
        <dbReference type="ARBA" id="ARBA00022679"/>
    </source>
</evidence>
<name>A0A9X7W287_9BACL</name>
<comment type="similarity">
    <text evidence="6">Belongs to the phosphofructokinase type A (PFKA) family.</text>
</comment>
<gene>
    <name evidence="8" type="ORF">JZ786_10465</name>
</gene>
<evidence type="ECO:0000256" key="5">
    <source>
        <dbReference type="ARBA" id="ARBA00022842"/>
    </source>
</evidence>
<dbReference type="Proteomes" id="UP000663505">
    <property type="component" value="Chromosome"/>
</dbReference>
<dbReference type="PRINTS" id="PR00476">
    <property type="entry name" value="PHFRCTKINASE"/>
</dbReference>
<evidence type="ECO:0000256" key="4">
    <source>
        <dbReference type="ARBA" id="ARBA00022777"/>
    </source>
</evidence>
<evidence type="ECO:0000256" key="6">
    <source>
        <dbReference type="ARBA" id="ARBA00038478"/>
    </source>
</evidence>
<keyword evidence="9" id="KW-1185">Reference proteome</keyword>
<dbReference type="InterPro" id="IPR035966">
    <property type="entry name" value="PKF_sf"/>
</dbReference>
<keyword evidence="3" id="KW-0479">Metal-binding</keyword>
<keyword evidence="2" id="KW-0808">Transferase</keyword>
<dbReference type="InterPro" id="IPR050929">
    <property type="entry name" value="PFKA"/>
</dbReference>
<dbReference type="InterPro" id="IPR022953">
    <property type="entry name" value="ATP_PFK"/>
</dbReference>